<evidence type="ECO:0000313" key="2">
    <source>
        <dbReference type="Proteomes" id="UP001062846"/>
    </source>
</evidence>
<accession>A0ACC0P9F8</accession>
<sequence>MASTSSEAPPSSPAETPTVNNSTKTKSNSSKRSFVANFKAKFCVSKPKPLKNNHHNADSSSTATTNKNDDLRGALSLSSKMIRNDLLAVDSAFAEAKKYMDHMNVKINQAHEKFEDLQTLGGSQRDFDELRKDVMKLKFQIPSHGKICSADSNPRRNRWPNINEAEDGMSHFFYKEPEDAHTGDFDGLLEAFHGLSQPWQRCLLCFFKFPPAAIIKRTTMIYLWIGLGLGYTWLSASNYVKMIFDKDDYGNTILNEFVEKGFIQPIYQNCSLAPDSCRMSISVRSALYEAAKATVINWESEIFANTENIRSLCLGRWQNSATHHIELADAKILHGLKDLKSLTFLSLRGISMITELPASILKLKNLAILDLQACHNLEVIPEDIGLLDNLTHLDMSECYFLEHMPESLAQLSNLEVLKGFLIGDFNNNKQSCTLHDLSRLWKLRKLNIYTKSRRSRHGTTQTGPQTLPPGLQKLDLQCFPTQCLTNWLCPYEIWGLKKLYISGGQLCDLGEILEDVEQQYKYNVEILRLKYLSKLKIDWSELRILFPKLIYLHQEECPKLTNFPCDERGVWMNMKAPRDERGFWMNMEAIDFDVLFPERLITSHVLANNDWIIADGNFLPDSTPNLHPEELSGIDFDELRKDITKLRSQISSRAKIRPADSNPHRKRWPNINEAEDRMSHFFYKEPEDTHTGDFDGLLEAFHDLCLRWRHCLLCFFKFPPEAIIKSASGCGKY</sequence>
<protein>
    <submittedName>
        <fullName evidence="1">Uncharacterized protein</fullName>
    </submittedName>
</protein>
<proteinExistence type="predicted"/>
<reference evidence="1" key="1">
    <citation type="submission" date="2022-02" db="EMBL/GenBank/DDBJ databases">
        <title>Plant Genome Project.</title>
        <authorList>
            <person name="Zhang R.-G."/>
        </authorList>
    </citation>
    <scope>NUCLEOTIDE SEQUENCE</scope>
    <source>
        <strain evidence="1">AT1</strain>
    </source>
</reference>
<organism evidence="1 2">
    <name type="scientific">Rhododendron molle</name>
    <name type="common">Chinese azalea</name>
    <name type="synonym">Azalea mollis</name>
    <dbReference type="NCBI Taxonomy" id="49168"/>
    <lineage>
        <taxon>Eukaryota</taxon>
        <taxon>Viridiplantae</taxon>
        <taxon>Streptophyta</taxon>
        <taxon>Embryophyta</taxon>
        <taxon>Tracheophyta</taxon>
        <taxon>Spermatophyta</taxon>
        <taxon>Magnoliopsida</taxon>
        <taxon>eudicotyledons</taxon>
        <taxon>Gunneridae</taxon>
        <taxon>Pentapetalae</taxon>
        <taxon>asterids</taxon>
        <taxon>Ericales</taxon>
        <taxon>Ericaceae</taxon>
        <taxon>Ericoideae</taxon>
        <taxon>Rhodoreae</taxon>
        <taxon>Rhododendron</taxon>
    </lineage>
</organism>
<name>A0ACC0P9F8_RHOML</name>
<evidence type="ECO:0000313" key="1">
    <source>
        <dbReference type="EMBL" id="KAI8562265.1"/>
    </source>
</evidence>
<dbReference type="Proteomes" id="UP001062846">
    <property type="component" value="Chromosome 3"/>
</dbReference>
<comment type="caution">
    <text evidence="1">The sequence shown here is derived from an EMBL/GenBank/DDBJ whole genome shotgun (WGS) entry which is preliminary data.</text>
</comment>
<gene>
    <name evidence="1" type="ORF">RHMOL_Rhmol03G0021600</name>
</gene>
<dbReference type="EMBL" id="CM046390">
    <property type="protein sequence ID" value="KAI8562265.1"/>
    <property type="molecule type" value="Genomic_DNA"/>
</dbReference>
<keyword evidence="2" id="KW-1185">Reference proteome</keyword>